<evidence type="ECO:0000313" key="2">
    <source>
        <dbReference type="EMBL" id="BAT90212.1"/>
    </source>
</evidence>
<keyword evidence="3" id="KW-1185">Reference proteome</keyword>
<dbReference type="AlphaFoldDB" id="A0A0S3SBG2"/>
<evidence type="ECO:0000256" key="1">
    <source>
        <dbReference type="SAM" id="MobiDB-lite"/>
    </source>
</evidence>
<name>A0A0S3SBG2_PHAAN</name>
<feature type="region of interest" description="Disordered" evidence="1">
    <location>
        <begin position="1"/>
        <end position="122"/>
    </location>
</feature>
<accession>A0A0S3SBG2</accession>
<gene>
    <name evidence="2" type="primary">Vigan.06G141500</name>
    <name evidence="2" type="ORF">VIGAN_06141500</name>
</gene>
<feature type="compositionally biased region" description="Polar residues" evidence="1">
    <location>
        <begin position="95"/>
        <end position="122"/>
    </location>
</feature>
<evidence type="ECO:0000313" key="3">
    <source>
        <dbReference type="Proteomes" id="UP000291084"/>
    </source>
</evidence>
<dbReference type="EMBL" id="AP015039">
    <property type="protein sequence ID" value="BAT90212.1"/>
    <property type="molecule type" value="Genomic_DNA"/>
</dbReference>
<dbReference type="Proteomes" id="UP000291084">
    <property type="component" value="Chromosome 6"/>
</dbReference>
<feature type="compositionally biased region" description="Basic and acidic residues" evidence="1">
    <location>
        <begin position="1"/>
        <end position="49"/>
    </location>
</feature>
<organism evidence="2 3">
    <name type="scientific">Vigna angularis var. angularis</name>
    <dbReference type="NCBI Taxonomy" id="157739"/>
    <lineage>
        <taxon>Eukaryota</taxon>
        <taxon>Viridiplantae</taxon>
        <taxon>Streptophyta</taxon>
        <taxon>Embryophyta</taxon>
        <taxon>Tracheophyta</taxon>
        <taxon>Spermatophyta</taxon>
        <taxon>Magnoliopsida</taxon>
        <taxon>eudicotyledons</taxon>
        <taxon>Gunneridae</taxon>
        <taxon>Pentapetalae</taxon>
        <taxon>rosids</taxon>
        <taxon>fabids</taxon>
        <taxon>Fabales</taxon>
        <taxon>Fabaceae</taxon>
        <taxon>Papilionoideae</taxon>
        <taxon>50 kb inversion clade</taxon>
        <taxon>NPAAA clade</taxon>
        <taxon>indigoferoid/millettioid clade</taxon>
        <taxon>Phaseoleae</taxon>
        <taxon>Vigna</taxon>
    </lineage>
</organism>
<protein>
    <submittedName>
        <fullName evidence="2">Uncharacterized protein</fullName>
    </submittedName>
</protein>
<sequence>MKRVGERDRESEDGSREGWRERRRLERESTRGFERETKIARGFDTDSKAPRRPPTLGQPTSSSRPAGLKLSASRPQALGQSASSSRPVGLKLSASRPQLSAQSASPLGQSALTIKPQPSSQT</sequence>
<reference evidence="2 3" key="1">
    <citation type="journal article" date="2015" name="Sci. Rep.">
        <title>The power of single molecule real-time sequencing technology in the de novo assembly of a eukaryotic genome.</title>
        <authorList>
            <person name="Sakai H."/>
            <person name="Naito K."/>
            <person name="Ogiso-Tanaka E."/>
            <person name="Takahashi Y."/>
            <person name="Iseki K."/>
            <person name="Muto C."/>
            <person name="Satou K."/>
            <person name="Teruya K."/>
            <person name="Shiroma A."/>
            <person name="Shimoji M."/>
            <person name="Hirano T."/>
            <person name="Itoh T."/>
            <person name="Kaga A."/>
            <person name="Tomooka N."/>
        </authorList>
    </citation>
    <scope>NUCLEOTIDE SEQUENCE [LARGE SCALE GENOMIC DNA]</scope>
    <source>
        <strain evidence="3">cv. Shumari</strain>
    </source>
</reference>
<proteinExistence type="predicted"/>